<evidence type="ECO:0000313" key="2">
    <source>
        <dbReference type="EMBL" id="QTA81936.1"/>
    </source>
</evidence>
<dbReference type="EMBL" id="CP061799">
    <property type="protein sequence ID" value="QTA81936.1"/>
    <property type="molecule type" value="Genomic_DNA"/>
</dbReference>
<name>A0A975BAV2_9BACT</name>
<sequence>MKKEISELEFKLIGIFGKLILDFIFSFSRITETGFEHIESIMNSRKLVAGVWHSRILAFIYLYKGLNGAALVSQAQDGEIIARILQKQGFDPVRGSTTRGGTKALALLVRKIKSGQAAVITPDGPQGPRYKVQPGIISLAQKAGVPILPMAYSAKHCIIFSSWDRFILPYPFSPCYIVYGRPVYVPRDAGRQAWEQSRLDLEKELCRITQQADQYFGRHTP</sequence>
<dbReference type="Pfam" id="PF04028">
    <property type="entry name" value="DUF374"/>
    <property type="match status" value="1"/>
</dbReference>
<organism evidence="2 3">
    <name type="scientific">Desulfonema limicola</name>
    <dbReference type="NCBI Taxonomy" id="45656"/>
    <lineage>
        <taxon>Bacteria</taxon>
        <taxon>Pseudomonadati</taxon>
        <taxon>Thermodesulfobacteriota</taxon>
        <taxon>Desulfobacteria</taxon>
        <taxon>Desulfobacterales</taxon>
        <taxon>Desulfococcaceae</taxon>
        <taxon>Desulfonema</taxon>
    </lineage>
</organism>
<evidence type="ECO:0000313" key="3">
    <source>
        <dbReference type="Proteomes" id="UP000663720"/>
    </source>
</evidence>
<protein>
    <submittedName>
        <fullName evidence="2">DUF374</fullName>
    </submittedName>
</protein>
<dbReference type="RefSeq" id="WP_207687915.1">
    <property type="nucleotide sequence ID" value="NZ_CP061799.1"/>
</dbReference>
<dbReference type="Proteomes" id="UP000663720">
    <property type="component" value="Chromosome"/>
</dbReference>
<dbReference type="SUPFAM" id="SSF69593">
    <property type="entry name" value="Glycerol-3-phosphate (1)-acyltransferase"/>
    <property type="match status" value="1"/>
</dbReference>
<dbReference type="InterPro" id="IPR007172">
    <property type="entry name" value="DUF374"/>
</dbReference>
<accession>A0A975BAV2</accession>
<evidence type="ECO:0000259" key="1">
    <source>
        <dbReference type="Pfam" id="PF04028"/>
    </source>
</evidence>
<dbReference type="CDD" id="cd07983">
    <property type="entry name" value="LPLAT_DUF374-like"/>
    <property type="match status" value="1"/>
</dbReference>
<reference evidence="2" key="1">
    <citation type="journal article" date="2021" name="Microb. Physiol.">
        <title>Proteogenomic Insights into the Physiology of Marine, Sulfate-Reducing, Filamentous Desulfonema limicola and Desulfonema magnum.</title>
        <authorList>
            <person name="Schnaars V."/>
            <person name="Wohlbrand L."/>
            <person name="Scheve S."/>
            <person name="Hinrichs C."/>
            <person name="Reinhardt R."/>
            <person name="Rabus R."/>
        </authorList>
    </citation>
    <scope>NUCLEOTIDE SEQUENCE</scope>
    <source>
        <strain evidence="2">5ac10</strain>
    </source>
</reference>
<gene>
    <name evidence="2" type="ORF">dnl_42940</name>
</gene>
<keyword evidence="3" id="KW-1185">Reference proteome</keyword>
<feature type="domain" description="DUF374" evidence="1">
    <location>
        <begin position="62"/>
        <end position="129"/>
    </location>
</feature>
<dbReference type="KEGG" id="dli:dnl_42940"/>
<dbReference type="AlphaFoldDB" id="A0A975BAV2"/>
<proteinExistence type="predicted"/>